<comment type="caution">
    <text evidence="2">The sequence shown here is derived from an EMBL/GenBank/DDBJ whole genome shotgun (WGS) entry which is preliminary data.</text>
</comment>
<protein>
    <recommendedName>
        <fullName evidence="4">YncE family protein</fullName>
    </recommendedName>
</protein>
<dbReference type="InterPro" id="IPR011048">
    <property type="entry name" value="Haem_d1_sf"/>
</dbReference>
<feature type="signal peptide" evidence="1">
    <location>
        <begin position="1"/>
        <end position="22"/>
    </location>
</feature>
<dbReference type="PANTHER" id="PTHR47197:SF3">
    <property type="entry name" value="DIHYDRO-HEME D1 DEHYDROGENASE"/>
    <property type="match status" value="1"/>
</dbReference>
<dbReference type="Proteomes" id="UP000317691">
    <property type="component" value="Unassembled WGS sequence"/>
</dbReference>
<dbReference type="EMBL" id="VBOZ01000016">
    <property type="protein sequence ID" value="TMQ64923.1"/>
    <property type="molecule type" value="Genomic_DNA"/>
</dbReference>
<reference evidence="2 3" key="1">
    <citation type="journal article" date="2019" name="Nat. Microbiol.">
        <title>Mediterranean grassland soil C-N compound turnover is dependent on rainfall and depth, and is mediated by genomically divergent microorganisms.</title>
        <authorList>
            <person name="Diamond S."/>
            <person name="Andeer P.F."/>
            <person name="Li Z."/>
            <person name="Crits-Christoph A."/>
            <person name="Burstein D."/>
            <person name="Anantharaman K."/>
            <person name="Lane K.R."/>
            <person name="Thomas B.C."/>
            <person name="Pan C."/>
            <person name="Northen T.R."/>
            <person name="Banfield J.F."/>
        </authorList>
    </citation>
    <scope>NUCLEOTIDE SEQUENCE [LARGE SCALE GENOMIC DNA]</scope>
    <source>
        <strain evidence="2">WS_9</strain>
    </source>
</reference>
<dbReference type="InterPro" id="IPR051200">
    <property type="entry name" value="Host-pathogen_enzymatic-act"/>
</dbReference>
<evidence type="ECO:0008006" key="4">
    <source>
        <dbReference type="Google" id="ProtNLM"/>
    </source>
</evidence>
<accession>A0A538TMT0</accession>
<name>A0A538TMT0_UNCEI</name>
<dbReference type="AlphaFoldDB" id="A0A538TMT0"/>
<dbReference type="PANTHER" id="PTHR47197">
    <property type="entry name" value="PROTEIN NIRF"/>
    <property type="match status" value="1"/>
</dbReference>
<dbReference type="SUPFAM" id="SSF51004">
    <property type="entry name" value="C-terminal (heme d1) domain of cytochrome cd1-nitrite reductase"/>
    <property type="match status" value="1"/>
</dbReference>
<organism evidence="2 3">
    <name type="scientific">Eiseniibacteriota bacterium</name>
    <dbReference type="NCBI Taxonomy" id="2212470"/>
    <lineage>
        <taxon>Bacteria</taxon>
        <taxon>Candidatus Eiseniibacteriota</taxon>
    </lineage>
</organism>
<dbReference type="InterPro" id="IPR015943">
    <property type="entry name" value="WD40/YVTN_repeat-like_dom_sf"/>
</dbReference>
<dbReference type="Gene3D" id="2.130.10.10">
    <property type="entry name" value="YVTN repeat-like/Quinoprotein amine dehydrogenase"/>
    <property type="match status" value="2"/>
</dbReference>
<sequence length="331" mass="35653">MSRITLCLALSFLCCGMPAAAARDENPLRLVQSVPLAGVEGRIDHMAVDPQGERLFVAALGNGTVEVVDLRSGRRERSLRGFREPQGLGFTNIPTRLFVSNGGDGTCDMVDGATFHHLRTLRFSGDADNIRYDAKANRIYVGYGGGAVGIVDARTGDSLGNVALAGHPESFQLERDGARIFVNIPDASQVAVADRASGQVIATWKLGAYRANYPMELDDPGHRLFVGCRTPAAVVVLDTRSGRTLEAVPVDGDPDDMFYEARRERLYVACGAGFVDVLEPANLGGLRVIARVPTAPGARTALFVPERQRLFVAVPHHASQQSEIRVFDVVP</sequence>
<proteinExistence type="predicted"/>
<evidence type="ECO:0000256" key="1">
    <source>
        <dbReference type="SAM" id="SignalP"/>
    </source>
</evidence>
<feature type="chain" id="PRO_5021809906" description="YncE family protein" evidence="1">
    <location>
        <begin position="23"/>
        <end position="331"/>
    </location>
</feature>
<evidence type="ECO:0000313" key="3">
    <source>
        <dbReference type="Proteomes" id="UP000317691"/>
    </source>
</evidence>
<gene>
    <name evidence="2" type="ORF">E6K79_06145</name>
</gene>
<keyword evidence="1" id="KW-0732">Signal</keyword>
<evidence type="ECO:0000313" key="2">
    <source>
        <dbReference type="EMBL" id="TMQ64923.1"/>
    </source>
</evidence>